<keyword evidence="1" id="KW-0805">Transcription regulation</keyword>
<evidence type="ECO:0000256" key="1">
    <source>
        <dbReference type="ARBA" id="ARBA00023015"/>
    </source>
</evidence>
<protein>
    <submittedName>
        <fullName evidence="6">Helix-turn-helix transcriptional regulator</fullName>
    </submittedName>
</protein>
<evidence type="ECO:0000313" key="7">
    <source>
        <dbReference type="Proteomes" id="UP000517694"/>
    </source>
</evidence>
<evidence type="ECO:0000313" key="6">
    <source>
        <dbReference type="EMBL" id="MBC2869377.1"/>
    </source>
</evidence>
<dbReference type="PROSITE" id="PS01124">
    <property type="entry name" value="HTH_ARAC_FAMILY_2"/>
    <property type="match status" value="1"/>
</dbReference>
<dbReference type="GO" id="GO:0003700">
    <property type="term" value="F:DNA-binding transcription factor activity"/>
    <property type="evidence" value="ECO:0007669"/>
    <property type="project" value="InterPro"/>
</dbReference>
<dbReference type="PROSITE" id="PS00041">
    <property type="entry name" value="HTH_ARAC_FAMILY_1"/>
    <property type="match status" value="1"/>
</dbReference>
<keyword evidence="7" id="KW-1185">Reference proteome</keyword>
<dbReference type="EMBL" id="JACMHY010000018">
    <property type="protein sequence ID" value="MBC2869377.1"/>
    <property type="molecule type" value="Genomic_DNA"/>
</dbReference>
<evidence type="ECO:0000259" key="5">
    <source>
        <dbReference type="PROSITE" id="PS01124"/>
    </source>
</evidence>
<keyword evidence="3" id="KW-0804">Transcription</keyword>
<dbReference type="AlphaFoldDB" id="A0A7X1LU37"/>
<feature type="domain" description="HTH araC/xylS-type" evidence="5">
    <location>
        <begin position="6"/>
        <end position="104"/>
    </location>
</feature>
<evidence type="ECO:0000256" key="4">
    <source>
        <dbReference type="SAM" id="MobiDB-lite"/>
    </source>
</evidence>
<evidence type="ECO:0000256" key="2">
    <source>
        <dbReference type="ARBA" id="ARBA00023125"/>
    </source>
</evidence>
<keyword evidence="2" id="KW-0238">DNA-binding</keyword>
<dbReference type="PANTHER" id="PTHR46796">
    <property type="entry name" value="HTH-TYPE TRANSCRIPTIONAL ACTIVATOR RHAS-RELATED"/>
    <property type="match status" value="1"/>
</dbReference>
<dbReference type="InterPro" id="IPR018060">
    <property type="entry name" value="HTH_AraC"/>
</dbReference>
<comment type="caution">
    <text evidence="6">The sequence shown here is derived from an EMBL/GenBank/DDBJ whole genome shotgun (WGS) entry which is preliminary data.</text>
</comment>
<reference evidence="6 7" key="1">
    <citation type="submission" date="2020-08" db="EMBL/GenBank/DDBJ databases">
        <title>Whole-Genome Sequence of French Clinical Streptomyces mexicanus Strain Q0842.</title>
        <authorList>
            <person name="Boxberger M."/>
            <person name="La Scola B."/>
        </authorList>
    </citation>
    <scope>NUCLEOTIDE SEQUENCE [LARGE SCALE GENOMIC DNA]</scope>
    <source>
        <strain evidence="6 7">Marseille-Q0842</strain>
    </source>
</reference>
<dbReference type="InterPro" id="IPR018062">
    <property type="entry name" value="HTH_AraC-typ_CS"/>
</dbReference>
<dbReference type="SMART" id="SM00342">
    <property type="entry name" value="HTH_ARAC"/>
    <property type="match status" value="1"/>
</dbReference>
<feature type="region of interest" description="Disordered" evidence="4">
    <location>
        <begin position="262"/>
        <end position="289"/>
    </location>
</feature>
<sequence>MDAAVERAVACMRERFADPLTVTDIAHSASLGRFPLSRLFREETGVSPGRFLAAVRIDEAKKLIENTSMGFAEISRAVGYDSLHAFTHSFTAAVGLSPGRFRRLCRAQGAGLPAPGPGPSPRSGSVAGTVRLPPGHGNARVFLGAFATAVVQYPALAQAVVDVPSDRPSCYFLRDVPEGRWHLLAVAVAAGTGHDPHAVRSGLVGGHGTATTTVTVTADAVTSAAVRLRRPCPADPPVLLALPELEPPVTVVPHPGCAATTPAAAAPERERAGAGRLRLVPAAPVPPGG</sequence>
<dbReference type="Pfam" id="PF12833">
    <property type="entry name" value="HTH_18"/>
    <property type="match status" value="1"/>
</dbReference>
<dbReference type="OrthoDB" id="9816011at2"/>
<dbReference type="GO" id="GO:0043565">
    <property type="term" value="F:sequence-specific DNA binding"/>
    <property type="evidence" value="ECO:0007669"/>
    <property type="project" value="InterPro"/>
</dbReference>
<proteinExistence type="predicted"/>
<dbReference type="SUPFAM" id="SSF46689">
    <property type="entry name" value="Homeodomain-like"/>
    <property type="match status" value="2"/>
</dbReference>
<dbReference type="InterPro" id="IPR009057">
    <property type="entry name" value="Homeodomain-like_sf"/>
</dbReference>
<dbReference type="Proteomes" id="UP000517694">
    <property type="component" value="Unassembled WGS sequence"/>
</dbReference>
<organism evidence="6 7">
    <name type="scientific">Streptomyces mexicanus</name>
    <dbReference type="NCBI Taxonomy" id="178566"/>
    <lineage>
        <taxon>Bacteria</taxon>
        <taxon>Bacillati</taxon>
        <taxon>Actinomycetota</taxon>
        <taxon>Actinomycetes</taxon>
        <taxon>Kitasatosporales</taxon>
        <taxon>Streptomycetaceae</taxon>
        <taxon>Streptomyces</taxon>
    </lineage>
</organism>
<dbReference type="InterPro" id="IPR050204">
    <property type="entry name" value="AraC_XylS_family_regulators"/>
</dbReference>
<gene>
    <name evidence="6" type="ORF">H1R13_31765</name>
</gene>
<dbReference type="RefSeq" id="WP_159672959.1">
    <property type="nucleotide sequence ID" value="NZ_JACMHY010000018.1"/>
</dbReference>
<accession>A0A7X1LU37</accession>
<dbReference type="Gene3D" id="1.10.10.60">
    <property type="entry name" value="Homeodomain-like"/>
    <property type="match status" value="1"/>
</dbReference>
<evidence type="ECO:0000256" key="3">
    <source>
        <dbReference type="ARBA" id="ARBA00023163"/>
    </source>
</evidence>
<name>A0A7X1LU37_9ACTN</name>